<reference evidence="2" key="3">
    <citation type="journal article" date="2017" name="Nature">
        <title>Genome sequence of the progenitor of the wheat D genome Aegilops tauschii.</title>
        <authorList>
            <person name="Luo M.C."/>
            <person name="Gu Y.Q."/>
            <person name="Puiu D."/>
            <person name="Wang H."/>
            <person name="Twardziok S.O."/>
            <person name="Deal K.R."/>
            <person name="Huo N."/>
            <person name="Zhu T."/>
            <person name="Wang L."/>
            <person name="Wang Y."/>
            <person name="McGuire P.E."/>
            <person name="Liu S."/>
            <person name="Long H."/>
            <person name="Ramasamy R.K."/>
            <person name="Rodriguez J.C."/>
            <person name="Van S.L."/>
            <person name="Yuan L."/>
            <person name="Wang Z."/>
            <person name="Xia Z."/>
            <person name="Xiao L."/>
            <person name="Anderson O.D."/>
            <person name="Ouyang S."/>
            <person name="Liang Y."/>
            <person name="Zimin A.V."/>
            <person name="Pertea G."/>
            <person name="Qi P."/>
            <person name="Bennetzen J.L."/>
            <person name="Dai X."/>
            <person name="Dawson M.W."/>
            <person name="Muller H.G."/>
            <person name="Kugler K."/>
            <person name="Rivarola-Duarte L."/>
            <person name="Spannagl M."/>
            <person name="Mayer K.F.X."/>
            <person name="Lu F.H."/>
            <person name="Bevan M.W."/>
            <person name="Leroy P."/>
            <person name="Li P."/>
            <person name="You F.M."/>
            <person name="Sun Q."/>
            <person name="Liu Z."/>
            <person name="Lyons E."/>
            <person name="Wicker T."/>
            <person name="Salzberg S.L."/>
            <person name="Devos K.M."/>
            <person name="Dvorak J."/>
        </authorList>
    </citation>
    <scope>NUCLEOTIDE SEQUENCE [LARGE SCALE GENOMIC DNA]</scope>
    <source>
        <strain evidence="2">cv. AL8/78</strain>
    </source>
</reference>
<reference evidence="2" key="5">
    <citation type="journal article" date="2021" name="G3 (Bethesda)">
        <title>Aegilops tauschii genome assembly Aet v5.0 features greater sequence contiguity and improved annotation.</title>
        <authorList>
            <person name="Wang L."/>
            <person name="Zhu T."/>
            <person name="Rodriguez J.C."/>
            <person name="Deal K.R."/>
            <person name="Dubcovsky J."/>
            <person name="McGuire P.E."/>
            <person name="Lux T."/>
            <person name="Spannagl M."/>
            <person name="Mayer K.F.X."/>
            <person name="Baldrich P."/>
            <person name="Meyers B.C."/>
            <person name="Huo N."/>
            <person name="Gu Y.Q."/>
            <person name="Zhou H."/>
            <person name="Devos K.M."/>
            <person name="Bennetzen J.L."/>
            <person name="Unver T."/>
            <person name="Budak H."/>
            <person name="Gulick P.J."/>
            <person name="Galiba G."/>
            <person name="Kalapos B."/>
            <person name="Nelson D.R."/>
            <person name="Li P."/>
            <person name="You F.M."/>
            <person name="Luo M.C."/>
            <person name="Dvorak J."/>
        </authorList>
    </citation>
    <scope>NUCLEOTIDE SEQUENCE [LARGE SCALE GENOMIC DNA]</scope>
    <source>
        <strain evidence="2">cv. AL8/78</strain>
    </source>
</reference>
<evidence type="ECO:0000256" key="1">
    <source>
        <dbReference type="SAM" id="MobiDB-lite"/>
    </source>
</evidence>
<feature type="compositionally biased region" description="Basic and acidic residues" evidence="1">
    <location>
        <begin position="50"/>
        <end position="59"/>
    </location>
</feature>
<accession>A0A453QJP7</accession>
<dbReference type="Gramene" id="AET7Gv20166000.4">
    <property type="protein sequence ID" value="AET7Gv20166000.4"/>
    <property type="gene ID" value="AET7Gv20166000"/>
</dbReference>
<feature type="region of interest" description="Disordered" evidence="1">
    <location>
        <begin position="116"/>
        <end position="136"/>
    </location>
</feature>
<keyword evidence="3" id="KW-1185">Reference proteome</keyword>
<reference evidence="3" key="1">
    <citation type="journal article" date="2014" name="Science">
        <title>Ancient hybridizations among the ancestral genomes of bread wheat.</title>
        <authorList>
            <consortium name="International Wheat Genome Sequencing Consortium,"/>
            <person name="Marcussen T."/>
            <person name="Sandve S.R."/>
            <person name="Heier L."/>
            <person name="Spannagl M."/>
            <person name="Pfeifer M."/>
            <person name="Jakobsen K.S."/>
            <person name="Wulff B.B."/>
            <person name="Steuernagel B."/>
            <person name="Mayer K.F."/>
            <person name="Olsen O.A."/>
        </authorList>
    </citation>
    <scope>NUCLEOTIDE SEQUENCE [LARGE SCALE GENOMIC DNA]</scope>
    <source>
        <strain evidence="3">cv. AL8/78</strain>
    </source>
</reference>
<sequence length="136" mass="14678">PTDAWGPREGGVKPHLPRSFTAGQQASQDSTEAASFFISRVASRTPPTTERGRMDDRGRLSRPGWDGPHGPRRPPIKPAPRTAANPSTASNARSLVHLRINLHLATNRSIPLLLASERSRANPSAAAVPEGFPRHD</sequence>
<proteinExistence type="predicted"/>
<reference evidence="2" key="4">
    <citation type="submission" date="2019-03" db="UniProtKB">
        <authorList>
            <consortium name="EnsemblPlants"/>
        </authorList>
    </citation>
    <scope>IDENTIFICATION</scope>
</reference>
<reference evidence="3" key="2">
    <citation type="journal article" date="2017" name="Nat. Plants">
        <title>The Aegilops tauschii genome reveals multiple impacts of transposons.</title>
        <authorList>
            <person name="Zhao G."/>
            <person name="Zou C."/>
            <person name="Li K."/>
            <person name="Wang K."/>
            <person name="Li T."/>
            <person name="Gao L."/>
            <person name="Zhang X."/>
            <person name="Wang H."/>
            <person name="Yang Z."/>
            <person name="Liu X."/>
            <person name="Jiang W."/>
            <person name="Mao L."/>
            <person name="Kong X."/>
            <person name="Jiao Y."/>
            <person name="Jia J."/>
        </authorList>
    </citation>
    <scope>NUCLEOTIDE SEQUENCE [LARGE SCALE GENOMIC DNA]</scope>
    <source>
        <strain evidence="3">cv. AL8/78</strain>
    </source>
</reference>
<feature type="region of interest" description="Disordered" evidence="1">
    <location>
        <begin position="1"/>
        <end position="90"/>
    </location>
</feature>
<evidence type="ECO:0000313" key="3">
    <source>
        <dbReference type="Proteomes" id="UP000015105"/>
    </source>
</evidence>
<dbReference type="AlphaFoldDB" id="A0A453QJP7"/>
<protein>
    <submittedName>
        <fullName evidence="2">Uncharacterized protein</fullName>
    </submittedName>
</protein>
<dbReference type="Proteomes" id="UP000015105">
    <property type="component" value="Chromosome 7D"/>
</dbReference>
<evidence type="ECO:0000313" key="2">
    <source>
        <dbReference type="EnsemblPlants" id="AET7Gv20166000.4"/>
    </source>
</evidence>
<name>A0A453QJP7_AEGTS</name>
<feature type="compositionally biased region" description="Polar residues" evidence="1">
    <location>
        <begin position="21"/>
        <end position="33"/>
    </location>
</feature>
<dbReference type="EnsemblPlants" id="AET7Gv20166000.4">
    <property type="protein sequence ID" value="AET7Gv20166000.4"/>
    <property type="gene ID" value="AET7Gv20166000"/>
</dbReference>
<organism evidence="2 3">
    <name type="scientific">Aegilops tauschii subsp. strangulata</name>
    <name type="common">Goatgrass</name>
    <dbReference type="NCBI Taxonomy" id="200361"/>
    <lineage>
        <taxon>Eukaryota</taxon>
        <taxon>Viridiplantae</taxon>
        <taxon>Streptophyta</taxon>
        <taxon>Embryophyta</taxon>
        <taxon>Tracheophyta</taxon>
        <taxon>Spermatophyta</taxon>
        <taxon>Magnoliopsida</taxon>
        <taxon>Liliopsida</taxon>
        <taxon>Poales</taxon>
        <taxon>Poaceae</taxon>
        <taxon>BOP clade</taxon>
        <taxon>Pooideae</taxon>
        <taxon>Triticodae</taxon>
        <taxon>Triticeae</taxon>
        <taxon>Triticinae</taxon>
        <taxon>Aegilops</taxon>
    </lineage>
</organism>